<gene>
    <name evidence="14" type="ORF">E6K80_00505</name>
</gene>
<keyword evidence="7 12" id="KW-0378">Hydrolase</keyword>
<proteinExistence type="inferred from homology"/>
<dbReference type="PANTHER" id="PTHR47707">
    <property type="entry name" value="8-OXO-DGTP DIPHOSPHATASE"/>
    <property type="match status" value="1"/>
</dbReference>
<comment type="cofactor">
    <cofactor evidence="1">
        <name>Mg(2+)</name>
        <dbReference type="ChEBI" id="CHEBI:18420"/>
    </cofactor>
</comment>
<evidence type="ECO:0000256" key="6">
    <source>
        <dbReference type="ARBA" id="ARBA00022763"/>
    </source>
</evidence>
<evidence type="ECO:0000256" key="2">
    <source>
        <dbReference type="ARBA" id="ARBA00005582"/>
    </source>
</evidence>
<dbReference type="PROSITE" id="PS00893">
    <property type="entry name" value="NUDIX_BOX"/>
    <property type="match status" value="1"/>
</dbReference>
<dbReference type="CDD" id="cd03425">
    <property type="entry name" value="NUDIX_MutT_NudA_like"/>
    <property type="match status" value="1"/>
</dbReference>
<dbReference type="Gene3D" id="3.90.79.10">
    <property type="entry name" value="Nucleoside Triphosphate Pyrophosphohydrolase"/>
    <property type="match status" value="1"/>
</dbReference>
<evidence type="ECO:0000256" key="7">
    <source>
        <dbReference type="ARBA" id="ARBA00022801"/>
    </source>
</evidence>
<evidence type="ECO:0000256" key="11">
    <source>
        <dbReference type="ARBA" id="ARBA00038905"/>
    </source>
</evidence>
<comment type="catalytic activity">
    <reaction evidence="10">
        <text>8-oxo-dGTP + H2O = 8-oxo-dGMP + diphosphate + H(+)</text>
        <dbReference type="Rhea" id="RHEA:31575"/>
        <dbReference type="ChEBI" id="CHEBI:15377"/>
        <dbReference type="ChEBI" id="CHEBI:15378"/>
        <dbReference type="ChEBI" id="CHEBI:33019"/>
        <dbReference type="ChEBI" id="CHEBI:63224"/>
        <dbReference type="ChEBI" id="CHEBI:77896"/>
        <dbReference type="EC" id="3.6.1.55"/>
    </reaction>
</comment>
<dbReference type="GO" id="GO:0006260">
    <property type="term" value="P:DNA replication"/>
    <property type="evidence" value="ECO:0007669"/>
    <property type="project" value="UniProtKB-KW"/>
</dbReference>
<dbReference type="GO" id="GO:0035539">
    <property type="term" value="F:8-oxo-7,8-dihydrodeoxyguanosine triphosphate pyrophosphatase activity"/>
    <property type="evidence" value="ECO:0007669"/>
    <property type="project" value="UniProtKB-EC"/>
</dbReference>
<dbReference type="GO" id="GO:0008413">
    <property type="term" value="F:8-oxo-7,8-dihydroguanosine triphosphate pyrophosphatase activity"/>
    <property type="evidence" value="ECO:0007669"/>
    <property type="project" value="TreeGrafter"/>
</dbReference>
<dbReference type="InterPro" id="IPR020476">
    <property type="entry name" value="Nudix_hydrolase"/>
</dbReference>
<evidence type="ECO:0000256" key="12">
    <source>
        <dbReference type="RuleBase" id="RU003476"/>
    </source>
</evidence>
<evidence type="ECO:0000256" key="3">
    <source>
        <dbReference type="ARBA" id="ARBA00022457"/>
    </source>
</evidence>
<evidence type="ECO:0000256" key="5">
    <source>
        <dbReference type="ARBA" id="ARBA00022723"/>
    </source>
</evidence>
<dbReference type="GO" id="GO:0044715">
    <property type="term" value="F:8-oxo-dGDP phosphatase activity"/>
    <property type="evidence" value="ECO:0007669"/>
    <property type="project" value="TreeGrafter"/>
</dbReference>
<comment type="caution">
    <text evidence="14">The sequence shown here is derived from an EMBL/GenBank/DDBJ whole genome shotgun (WGS) entry which is preliminary data.</text>
</comment>
<keyword evidence="9" id="KW-0234">DNA repair</keyword>
<keyword evidence="3" id="KW-0515">Mutator protein</keyword>
<evidence type="ECO:0000313" key="14">
    <source>
        <dbReference type="EMBL" id="TMQ73290.1"/>
    </source>
</evidence>
<keyword evidence="8" id="KW-0460">Magnesium</keyword>
<sequence>MDHEAPRNPEREEARLQVAAAVVWRDGLLLMTQRPPGGPLGLQWEFPGGKIEPGESPEQALAREIREELNVGAKTGEVLAVDLHRYDHGLEVEIWFIACELDSRHLVAGGGVHDMRWWDLDQIDLSQVLEGDRRFLRELRRGERRPSS</sequence>
<keyword evidence="5" id="KW-0479">Metal-binding</keyword>
<evidence type="ECO:0000256" key="4">
    <source>
        <dbReference type="ARBA" id="ARBA00022705"/>
    </source>
</evidence>
<dbReference type="InterPro" id="IPR015797">
    <property type="entry name" value="NUDIX_hydrolase-like_dom_sf"/>
</dbReference>
<protein>
    <recommendedName>
        <fullName evidence="11">8-oxo-dGTP diphosphatase</fullName>
        <ecNumber evidence="11">3.6.1.55</ecNumber>
    </recommendedName>
</protein>
<dbReference type="Proteomes" id="UP000319836">
    <property type="component" value="Unassembled WGS sequence"/>
</dbReference>
<keyword evidence="6" id="KW-0227">DNA damage</keyword>
<dbReference type="GO" id="GO:0046872">
    <property type="term" value="F:metal ion binding"/>
    <property type="evidence" value="ECO:0007669"/>
    <property type="project" value="UniProtKB-KW"/>
</dbReference>
<dbReference type="GO" id="GO:0044716">
    <property type="term" value="F:8-oxo-GDP phosphatase activity"/>
    <property type="evidence" value="ECO:0007669"/>
    <property type="project" value="TreeGrafter"/>
</dbReference>
<feature type="domain" description="Nudix hydrolase" evidence="13">
    <location>
        <begin position="14"/>
        <end position="141"/>
    </location>
</feature>
<dbReference type="EMBL" id="VBPA01000013">
    <property type="protein sequence ID" value="TMQ73290.1"/>
    <property type="molecule type" value="Genomic_DNA"/>
</dbReference>
<dbReference type="EC" id="3.6.1.55" evidence="11"/>
<dbReference type="AlphaFoldDB" id="A0A538UBS4"/>
<comment type="similarity">
    <text evidence="2 12">Belongs to the Nudix hydrolase family.</text>
</comment>
<dbReference type="GO" id="GO:0006281">
    <property type="term" value="P:DNA repair"/>
    <property type="evidence" value="ECO:0007669"/>
    <property type="project" value="UniProtKB-KW"/>
</dbReference>
<dbReference type="InterPro" id="IPR020084">
    <property type="entry name" value="NUDIX_hydrolase_CS"/>
</dbReference>
<reference evidence="14 15" key="1">
    <citation type="journal article" date="2019" name="Nat. Microbiol.">
        <title>Mediterranean grassland soil C-N compound turnover is dependent on rainfall and depth, and is mediated by genomically divergent microorganisms.</title>
        <authorList>
            <person name="Diamond S."/>
            <person name="Andeer P.F."/>
            <person name="Li Z."/>
            <person name="Crits-Christoph A."/>
            <person name="Burstein D."/>
            <person name="Anantharaman K."/>
            <person name="Lane K.R."/>
            <person name="Thomas B.C."/>
            <person name="Pan C."/>
            <person name="Northen T.R."/>
            <person name="Banfield J.F."/>
        </authorList>
    </citation>
    <scope>NUCLEOTIDE SEQUENCE [LARGE SCALE GENOMIC DNA]</scope>
    <source>
        <strain evidence="14">WS_10</strain>
    </source>
</reference>
<evidence type="ECO:0000256" key="1">
    <source>
        <dbReference type="ARBA" id="ARBA00001946"/>
    </source>
</evidence>
<dbReference type="InterPro" id="IPR000086">
    <property type="entry name" value="NUDIX_hydrolase_dom"/>
</dbReference>
<dbReference type="InterPro" id="IPR047127">
    <property type="entry name" value="MutT-like"/>
</dbReference>
<dbReference type="PANTHER" id="PTHR47707:SF1">
    <property type="entry name" value="NUDIX HYDROLASE FAMILY PROTEIN"/>
    <property type="match status" value="1"/>
</dbReference>
<dbReference type="Pfam" id="PF00293">
    <property type="entry name" value="NUDIX"/>
    <property type="match status" value="1"/>
</dbReference>
<dbReference type="PRINTS" id="PR00502">
    <property type="entry name" value="NUDIXFAMILY"/>
</dbReference>
<dbReference type="SUPFAM" id="SSF55811">
    <property type="entry name" value="Nudix"/>
    <property type="match status" value="1"/>
</dbReference>
<accession>A0A538UBS4</accession>
<evidence type="ECO:0000256" key="8">
    <source>
        <dbReference type="ARBA" id="ARBA00022842"/>
    </source>
</evidence>
<organism evidence="14 15">
    <name type="scientific">Eiseniibacteriota bacterium</name>
    <dbReference type="NCBI Taxonomy" id="2212470"/>
    <lineage>
        <taxon>Bacteria</taxon>
        <taxon>Candidatus Eiseniibacteriota</taxon>
    </lineage>
</organism>
<name>A0A538UBS4_UNCEI</name>
<evidence type="ECO:0000256" key="9">
    <source>
        <dbReference type="ARBA" id="ARBA00023204"/>
    </source>
</evidence>
<dbReference type="PROSITE" id="PS51462">
    <property type="entry name" value="NUDIX"/>
    <property type="match status" value="1"/>
</dbReference>
<evidence type="ECO:0000259" key="13">
    <source>
        <dbReference type="PROSITE" id="PS51462"/>
    </source>
</evidence>
<evidence type="ECO:0000256" key="10">
    <source>
        <dbReference type="ARBA" id="ARBA00035861"/>
    </source>
</evidence>
<evidence type="ECO:0000313" key="15">
    <source>
        <dbReference type="Proteomes" id="UP000319836"/>
    </source>
</evidence>
<keyword evidence="4" id="KW-0235">DNA replication</keyword>